<name>A0A0K1PV35_9BACT</name>
<feature type="active site" description="Proton donor/acceptor" evidence="7">
    <location>
        <position position="397"/>
    </location>
</feature>
<keyword evidence="4 7" id="KW-0133">Cell shape</keyword>
<evidence type="ECO:0000256" key="8">
    <source>
        <dbReference type="SAM" id="SignalP"/>
    </source>
</evidence>
<dbReference type="GO" id="GO:0071972">
    <property type="term" value="F:peptidoglycan L,D-transpeptidase activity"/>
    <property type="evidence" value="ECO:0007669"/>
    <property type="project" value="TreeGrafter"/>
</dbReference>
<evidence type="ECO:0000313" key="10">
    <source>
        <dbReference type="EMBL" id="AKU97387.1"/>
    </source>
</evidence>
<dbReference type="STRING" id="1391654.AKJ09_04051"/>
<keyword evidence="3" id="KW-0808">Transferase</keyword>
<reference evidence="10 11" key="1">
    <citation type="submission" date="2015-08" db="EMBL/GenBank/DDBJ databases">
        <authorList>
            <person name="Babu N.S."/>
            <person name="Beckwith C.J."/>
            <person name="Beseler K.G."/>
            <person name="Brison A."/>
            <person name="Carone J.V."/>
            <person name="Caskin T.P."/>
            <person name="Diamond M."/>
            <person name="Durham M.E."/>
            <person name="Foxe J.M."/>
            <person name="Go M."/>
            <person name="Henderson B.A."/>
            <person name="Jones I.B."/>
            <person name="McGettigan J.A."/>
            <person name="Micheletti S.J."/>
            <person name="Nasrallah M.E."/>
            <person name="Ortiz D."/>
            <person name="Piller C.R."/>
            <person name="Privatt S.R."/>
            <person name="Schneider S.L."/>
            <person name="Sharp S."/>
            <person name="Smith T.C."/>
            <person name="Stanton J.D."/>
            <person name="Ullery H.E."/>
            <person name="Wilson R.J."/>
            <person name="Serrano M.G."/>
            <person name="Buck G."/>
            <person name="Lee V."/>
            <person name="Wang Y."/>
            <person name="Carvalho R."/>
            <person name="Voegtly L."/>
            <person name="Shi R."/>
            <person name="Duckworth R."/>
            <person name="Johnson A."/>
            <person name="Loviza R."/>
            <person name="Walstead R."/>
            <person name="Shah Z."/>
            <person name="Kiflezghi M."/>
            <person name="Wade K."/>
            <person name="Ball S.L."/>
            <person name="Bradley K.W."/>
            <person name="Asai D.J."/>
            <person name="Bowman C.A."/>
            <person name="Russell D.A."/>
            <person name="Pope W.H."/>
            <person name="Jacobs-Sera D."/>
            <person name="Hendrix R.W."/>
            <person name="Hatfull G.F."/>
        </authorList>
    </citation>
    <scope>NUCLEOTIDE SEQUENCE [LARGE SCALE GENOMIC DNA]</scope>
    <source>
        <strain evidence="10 11">DSM 27648</strain>
    </source>
</reference>
<dbReference type="SUPFAM" id="SSF141523">
    <property type="entry name" value="L,D-transpeptidase catalytic domain-like"/>
    <property type="match status" value="1"/>
</dbReference>
<evidence type="ECO:0000256" key="3">
    <source>
        <dbReference type="ARBA" id="ARBA00022679"/>
    </source>
</evidence>
<dbReference type="PROSITE" id="PS52029">
    <property type="entry name" value="LD_TPASE"/>
    <property type="match status" value="1"/>
</dbReference>
<comment type="similarity">
    <text evidence="2">Belongs to the YkuD family.</text>
</comment>
<sequence length="453" mass="49689">MRAAQVAALGLVSVLPAHADEMPPWNDSGDVPVPTWMRSVAPNKLDAAIYAEPGKLEARRGSAQLGARLPLYGTRRANGCQGRWLNVGPLAWICSDVADYSGDDPAALLLGVRPWVLPSGDGVWPERPGARSLPPIEPTQQGDDGLPYRYFFAGGDGAYGYANLANALDDAPDQELEQGFAVAAIEEKAEHGEKWIKTKKGRWIALRELVAARPSLFHGELLDGNAPDFAWISADKANVYPTEKPDKTAGTRVRFERVKVYEEKPPATPKGEPMLRISADGDTPAQWMRARDLSRPRLVAPPAEIGGEKASERWIDVDLAQQTLVAYEGTKPVFATLVSTGKGPPKSDTATNPGVHRIWVKIFTTKMDNLAKDDVERHYALEDVPWVQFFDKAIALHGVFWHRDFGHVHSHGCVNLAPLDARWLFAFTGPHLPSGWTAVFPTKLEPGTVIRVR</sequence>
<accession>A0A0K1PV35</accession>
<dbReference type="Pfam" id="PF03734">
    <property type="entry name" value="YkuD"/>
    <property type="match status" value="1"/>
</dbReference>
<feature type="chain" id="PRO_5005466418" description="L,D-TPase catalytic domain-containing protein" evidence="8">
    <location>
        <begin position="20"/>
        <end position="453"/>
    </location>
</feature>
<gene>
    <name evidence="10" type="ORF">AKJ09_04051</name>
</gene>
<dbReference type="Proteomes" id="UP000064967">
    <property type="component" value="Chromosome"/>
</dbReference>
<feature type="signal peptide" evidence="8">
    <location>
        <begin position="1"/>
        <end position="19"/>
    </location>
</feature>
<dbReference type="GO" id="GO:0016740">
    <property type="term" value="F:transferase activity"/>
    <property type="evidence" value="ECO:0007669"/>
    <property type="project" value="UniProtKB-KW"/>
</dbReference>
<protein>
    <recommendedName>
        <fullName evidence="9">L,D-TPase catalytic domain-containing protein</fullName>
    </recommendedName>
</protein>
<evidence type="ECO:0000256" key="1">
    <source>
        <dbReference type="ARBA" id="ARBA00004752"/>
    </source>
</evidence>
<dbReference type="GO" id="GO:0008360">
    <property type="term" value="P:regulation of cell shape"/>
    <property type="evidence" value="ECO:0007669"/>
    <property type="project" value="UniProtKB-UniRule"/>
</dbReference>
<evidence type="ECO:0000259" key="9">
    <source>
        <dbReference type="PROSITE" id="PS52029"/>
    </source>
</evidence>
<dbReference type="KEGG" id="llu:AKJ09_04051"/>
<dbReference type="InterPro" id="IPR005490">
    <property type="entry name" value="LD_TPept_cat_dom"/>
</dbReference>
<evidence type="ECO:0000256" key="7">
    <source>
        <dbReference type="PROSITE-ProRule" id="PRU01373"/>
    </source>
</evidence>
<evidence type="ECO:0000256" key="4">
    <source>
        <dbReference type="ARBA" id="ARBA00022960"/>
    </source>
</evidence>
<keyword evidence="6 7" id="KW-0961">Cell wall biogenesis/degradation</keyword>
<dbReference type="CDD" id="cd16913">
    <property type="entry name" value="YkuD_like"/>
    <property type="match status" value="1"/>
</dbReference>
<dbReference type="InterPro" id="IPR038063">
    <property type="entry name" value="Transpep_catalytic_dom"/>
</dbReference>
<dbReference type="GO" id="GO:0018104">
    <property type="term" value="P:peptidoglycan-protein cross-linking"/>
    <property type="evidence" value="ECO:0007669"/>
    <property type="project" value="TreeGrafter"/>
</dbReference>
<feature type="domain" description="L,D-TPase catalytic" evidence="9">
    <location>
        <begin position="313"/>
        <end position="453"/>
    </location>
</feature>
<dbReference type="PANTHER" id="PTHR30582">
    <property type="entry name" value="L,D-TRANSPEPTIDASE"/>
    <property type="match status" value="1"/>
</dbReference>
<evidence type="ECO:0000313" key="11">
    <source>
        <dbReference type="Proteomes" id="UP000064967"/>
    </source>
</evidence>
<dbReference type="AlphaFoldDB" id="A0A0K1PV35"/>
<keyword evidence="11" id="KW-1185">Reference proteome</keyword>
<evidence type="ECO:0000256" key="6">
    <source>
        <dbReference type="ARBA" id="ARBA00023316"/>
    </source>
</evidence>
<dbReference type="GO" id="GO:0071555">
    <property type="term" value="P:cell wall organization"/>
    <property type="evidence" value="ECO:0007669"/>
    <property type="project" value="UniProtKB-UniRule"/>
</dbReference>
<keyword evidence="5 7" id="KW-0573">Peptidoglycan synthesis</keyword>
<dbReference type="UniPathway" id="UPA00219"/>
<feature type="active site" description="Nucleophile" evidence="7">
    <location>
        <position position="413"/>
    </location>
</feature>
<keyword evidence="8" id="KW-0732">Signal</keyword>
<dbReference type="EMBL" id="CP012333">
    <property type="protein sequence ID" value="AKU97387.1"/>
    <property type="molecule type" value="Genomic_DNA"/>
</dbReference>
<dbReference type="PANTHER" id="PTHR30582:SF2">
    <property type="entry name" value="L,D-TRANSPEPTIDASE YCIB-RELATED"/>
    <property type="match status" value="1"/>
</dbReference>
<evidence type="ECO:0000256" key="5">
    <source>
        <dbReference type="ARBA" id="ARBA00022984"/>
    </source>
</evidence>
<comment type="pathway">
    <text evidence="1 7">Cell wall biogenesis; peptidoglycan biosynthesis.</text>
</comment>
<proteinExistence type="inferred from homology"/>
<dbReference type="GO" id="GO:0005576">
    <property type="term" value="C:extracellular region"/>
    <property type="evidence" value="ECO:0007669"/>
    <property type="project" value="TreeGrafter"/>
</dbReference>
<organism evidence="10 11">
    <name type="scientific">Labilithrix luteola</name>
    <dbReference type="NCBI Taxonomy" id="1391654"/>
    <lineage>
        <taxon>Bacteria</taxon>
        <taxon>Pseudomonadati</taxon>
        <taxon>Myxococcota</taxon>
        <taxon>Polyangia</taxon>
        <taxon>Polyangiales</taxon>
        <taxon>Labilitrichaceae</taxon>
        <taxon>Labilithrix</taxon>
    </lineage>
</organism>
<dbReference type="InterPro" id="IPR050979">
    <property type="entry name" value="LD-transpeptidase"/>
</dbReference>
<evidence type="ECO:0000256" key="2">
    <source>
        <dbReference type="ARBA" id="ARBA00005992"/>
    </source>
</evidence>
<dbReference type="Gene3D" id="2.40.440.10">
    <property type="entry name" value="L,D-transpeptidase catalytic domain-like"/>
    <property type="match status" value="1"/>
</dbReference>